<comment type="function">
    <text evidence="6">The RuvA-RuvB-RuvC complex processes Holliday junction (HJ) DNA during genetic recombination and DNA repair, while the RuvA-RuvB complex plays an important role in the rescue of blocked DNA replication forks via replication fork reversal (RFR). RuvA specifically binds to HJ cruciform DNA, conferring on it an open structure. The RuvB hexamer acts as an ATP-dependent pump, pulling dsDNA into and through the RuvAB complex. HJ branch migration allows RuvC to scan DNA until it finds its consensus sequence, where it cleaves and resolves the cruciform DNA.</text>
</comment>
<keyword evidence="8" id="KW-0547">Nucleotide-binding</keyword>
<dbReference type="InterPro" id="IPR010994">
    <property type="entry name" value="RuvA_2-like"/>
</dbReference>
<keyword evidence="8" id="KW-0378">Hydrolase</keyword>
<dbReference type="InterPro" id="IPR012340">
    <property type="entry name" value="NA-bd_OB-fold"/>
</dbReference>
<dbReference type="InterPro" id="IPR013849">
    <property type="entry name" value="DNA_helicase_Holl-junc_RuvA_I"/>
</dbReference>
<keyword evidence="5 6" id="KW-0234">DNA repair</keyword>
<evidence type="ECO:0000256" key="4">
    <source>
        <dbReference type="ARBA" id="ARBA00023172"/>
    </source>
</evidence>
<dbReference type="AlphaFoldDB" id="A0A173LW23"/>
<evidence type="ECO:0000256" key="3">
    <source>
        <dbReference type="ARBA" id="ARBA00023125"/>
    </source>
</evidence>
<dbReference type="GO" id="GO:0048476">
    <property type="term" value="C:Holliday junction resolvase complex"/>
    <property type="evidence" value="ECO:0007669"/>
    <property type="project" value="UniProtKB-UniRule"/>
</dbReference>
<comment type="domain">
    <text evidence="6">Has three domains with a flexible linker between the domains II and III and assumes an 'L' shape. Domain III is highly mobile and contacts RuvB.</text>
</comment>
<dbReference type="GO" id="GO:0005524">
    <property type="term" value="F:ATP binding"/>
    <property type="evidence" value="ECO:0007669"/>
    <property type="project" value="InterPro"/>
</dbReference>
<sequence length="200" mass="20904">MIASLSGTVAAVRDQTCIVDVNGVGYLVHITSEHKRTLSVGERNVFFTSLVVREDSMTLFGFESPESTEIFEVLLSVSGVGPRSALAILSEISPAEILAAVVDENDAAFKKVPGIGPKTAKLIIVQLAGKISSLAHSSHASASPHPSTEAETVVLNALVGLGWNEKIAQEALQTLSATSVDRTASSVLLKEALALLAGKK</sequence>
<dbReference type="SMART" id="SM00278">
    <property type="entry name" value="HhH1"/>
    <property type="match status" value="2"/>
</dbReference>
<dbReference type="GO" id="GO:0000400">
    <property type="term" value="F:four-way junction DNA binding"/>
    <property type="evidence" value="ECO:0007669"/>
    <property type="project" value="UniProtKB-UniRule"/>
</dbReference>
<dbReference type="InterPro" id="IPR000085">
    <property type="entry name" value="RuvA"/>
</dbReference>
<keyword evidence="8" id="KW-0347">Helicase</keyword>
<dbReference type="GO" id="GO:0005737">
    <property type="term" value="C:cytoplasm"/>
    <property type="evidence" value="ECO:0007669"/>
    <property type="project" value="UniProtKB-SubCell"/>
</dbReference>
<feature type="region of interest" description="Domain III" evidence="6">
    <location>
        <begin position="146"/>
        <end position="200"/>
    </location>
</feature>
<evidence type="ECO:0000256" key="1">
    <source>
        <dbReference type="ARBA" id="ARBA00022490"/>
    </source>
</evidence>
<dbReference type="Gene3D" id="2.40.50.140">
    <property type="entry name" value="Nucleic acid-binding proteins"/>
    <property type="match status" value="1"/>
</dbReference>
<evidence type="ECO:0000259" key="7">
    <source>
        <dbReference type="SMART" id="SM00278"/>
    </source>
</evidence>
<dbReference type="HAMAP" id="MF_00031">
    <property type="entry name" value="DNA_HJ_migration_RuvA"/>
    <property type="match status" value="1"/>
</dbReference>
<evidence type="ECO:0000256" key="2">
    <source>
        <dbReference type="ARBA" id="ARBA00022763"/>
    </source>
</evidence>
<feature type="domain" description="Helix-hairpin-helix DNA-binding motif class 1" evidence="7">
    <location>
        <begin position="72"/>
        <end position="91"/>
    </location>
</feature>
<keyword evidence="1 6" id="KW-0963">Cytoplasm</keyword>
<comment type="subunit">
    <text evidence="6">Homotetramer. Forms an RuvA(8)-RuvB(12)-Holliday junction (HJ) complex. HJ DNA is sandwiched between 2 RuvA tetramers; dsDNA enters through RuvA and exits via RuvB. An RuvB hexamer assembles on each DNA strand where it exits the tetramer. Each RuvB hexamer is contacted by two RuvA subunits (via domain III) on 2 adjacent RuvB subunits; this complex drives branch migration. In the full resolvosome a probable DNA-RuvA(4)-RuvB(12)-RuvC(2) complex forms which resolves the HJ.</text>
</comment>
<keyword evidence="8" id="KW-0067">ATP-binding</keyword>
<dbReference type="Pfam" id="PF01330">
    <property type="entry name" value="RuvA_N"/>
    <property type="match status" value="1"/>
</dbReference>
<comment type="caution">
    <text evidence="6">Lacks conserved residue(s) required for the propagation of feature annotation.</text>
</comment>
<dbReference type="OrthoDB" id="5293449at2"/>
<dbReference type="Pfam" id="PF07499">
    <property type="entry name" value="RuvA_C"/>
    <property type="match status" value="1"/>
</dbReference>
<dbReference type="InterPro" id="IPR036267">
    <property type="entry name" value="RuvA_C_sf"/>
</dbReference>
<dbReference type="SUPFAM" id="SSF46929">
    <property type="entry name" value="DNA helicase RuvA subunit, C-terminal domain"/>
    <property type="match status" value="1"/>
</dbReference>
<evidence type="ECO:0000256" key="5">
    <source>
        <dbReference type="ARBA" id="ARBA00023204"/>
    </source>
</evidence>
<feature type="region of interest" description="Domain II" evidence="6">
    <location>
        <begin position="64"/>
        <end position="141"/>
    </location>
</feature>
<dbReference type="RefSeq" id="WP_096380996.1">
    <property type="nucleotide sequence ID" value="NZ_AP017457.1"/>
</dbReference>
<dbReference type="GO" id="GO:0009379">
    <property type="term" value="C:Holliday junction helicase complex"/>
    <property type="evidence" value="ECO:0007669"/>
    <property type="project" value="InterPro"/>
</dbReference>
<dbReference type="InterPro" id="IPR011114">
    <property type="entry name" value="RuvA_C"/>
</dbReference>
<keyword evidence="4 6" id="KW-0233">DNA recombination</keyword>
<name>A0A173LW23_9MICO</name>
<dbReference type="EMBL" id="AP017457">
    <property type="protein sequence ID" value="BAU99049.1"/>
    <property type="molecule type" value="Genomic_DNA"/>
</dbReference>
<dbReference type="GO" id="GO:0006281">
    <property type="term" value="P:DNA repair"/>
    <property type="evidence" value="ECO:0007669"/>
    <property type="project" value="UniProtKB-UniRule"/>
</dbReference>
<evidence type="ECO:0000256" key="6">
    <source>
        <dbReference type="HAMAP-Rule" id="MF_00031"/>
    </source>
</evidence>
<dbReference type="GO" id="GO:0009378">
    <property type="term" value="F:four-way junction helicase activity"/>
    <property type="evidence" value="ECO:0007669"/>
    <property type="project" value="InterPro"/>
</dbReference>
<dbReference type="Pfam" id="PF14520">
    <property type="entry name" value="HHH_5"/>
    <property type="match status" value="1"/>
</dbReference>
<dbReference type="Gene3D" id="1.10.150.20">
    <property type="entry name" value="5' to 3' exonuclease, C-terminal subdomain"/>
    <property type="match status" value="1"/>
</dbReference>
<feature type="domain" description="Helix-hairpin-helix DNA-binding motif class 1" evidence="7">
    <location>
        <begin position="107"/>
        <end position="126"/>
    </location>
</feature>
<dbReference type="GO" id="GO:0006310">
    <property type="term" value="P:DNA recombination"/>
    <property type="evidence" value="ECO:0007669"/>
    <property type="project" value="UniProtKB-UniRule"/>
</dbReference>
<keyword evidence="2 6" id="KW-0227">DNA damage</keyword>
<evidence type="ECO:0000313" key="8">
    <source>
        <dbReference type="EMBL" id="BAU99049.1"/>
    </source>
</evidence>
<evidence type="ECO:0000313" key="9">
    <source>
        <dbReference type="Proteomes" id="UP000243847"/>
    </source>
</evidence>
<dbReference type="KEGG" id="amin:AUMI_15070"/>
<reference evidence="8 9" key="1">
    <citation type="journal article" date="2016" name="Genome Announc.">
        <title>Complete Genome Sequence of Aurantimicrobium minutum Type Strain KNCT, a Planktonic Ultramicrobacterium Isolated from River Water.</title>
        <authorList>
            <person name="Nakai R."/>
            <person name="Fujisawa T."/>
            <person name="Nakamura Y."/>
            <person name="Nishide H."/>
            <person name="Uchiyama I."/>
            <person name="Baba T."/>
            <person name="Toyoda A."/>
            <person name="Fujiyama A."/>
            <person name="Naganuma T."/>
            <person name="Niki H."/>
        </authorList>
    </citation>
    <scope>NUCLEOTIDE SEQUENCE [LARGE SCALE GENOMIC DNA]</scope>
    <source>
        <strain evidence="8 9">KNC</strain>
    </source>
</reference>
<dbReference type="InterPro" id="IPR003583">
    <property type="entry name" value="Hlx-hairpin-Hlx_DNA-bd_motif"/>
</dbReference>
<dbReference type="SUPFAM" id="SSF47781">
    <property type="entry name" value="RuvA domain 2-like"/>
    <property type="match status" value="1"/>
</dbReference>
<dbReference type="NCBIfam" id="TIGR00084">
    <property type="entry name" value="ruvA"/>
    <property type="match status" value="1"/>
</dbReference>
<dbReference type="CDD" id="cd14332">
    <property type="entry name" value="UBA_RuvA_C"/>
    <property type="match status" value="1"/>
</dbReference>
<gene>
    <name evidence="6" type="primary">ruvA</name>
    <name evidence="8" type="ORF">AUMI_15070</name>
</gene>
<dbReference type="Proteomes" id="UP000243847">
    <property type="component" value="Chromosome sequence1"/>
</dbReference>
<comment type="similarity">
    <text evidence="6">Belongs to the RuvA family.</text>
</comment>
<dbReference type="GeneID" id="80451697"/>
<organism evidence="8 9">
    <name type="scientific">Aurantimicrobium minutum</name>
    <dbReference type="NCBI Taxonomy" id="708131"/>
    <lineage>
        <taxon>Bacteria</taxon>
        <taxon>Bacillati</taxon>
        <taxon>Actinomycetota</taxon>
        <taxon>Actinomycetes</taxon>
        <taxon>Micrococcales</taxon>
        <taxon>Microbacteriaceae</taxon>
        <taxon>Aurantimicrobium</taxon>
    </lineage>
</organism>
<dbReference type="Gene3D" id="1.10.8.10">
    <property type="entry name" value="DNA helicase RuvA subunit, C-terminal domain"/>
    <property type="match status" value="1"/>
</dbReference>
<proteinExistence type="inferred from homology"/>
<keyword evidence="3 6" id="KW-0238">DNA-binding</keyword>
<accession>A0A173LW23</accession>
<dbReference type="SUPFAM" id="SSF50249">
    <property type="entry name" value="Nucleic acid-binding proteins"/>
    <property type="match status" value="1"/>
</dbReference>
<comment type="subcellular location">
    <subcellularLocation>
        <location evidence="6">Cytoplasm</location>
    </subcellularLocation>
</comment>
<protein>
    <recommendedName>
        <fullName evidence="6">Holliday junction branch migration complex subunit RuvA</fullName>
    </recommendedName>
</protein>